<organism evidence="1">
    <name type="scientific">Haptolina brevifila</name>
    <dbReference type="NCBI Taxonomy" id="156173"/>
    <lineage>
        <taxon>Eukaryota</taxon>
        <taxon>Haptista</taxon>
        <taxon>Haptophyta</taxon>
        <taxon>Prymnesiophyceae</taxon>
        <taxon>Prymnesiales</taxon>
        <taxon>Prymnesiaceae</taxon>
        <taxon>Haptolina</taxon>
    </lineage>
</organism>
<evidence type="ECO:0000313" key="1">
    <source>
        <dbReference type="EMBL" id="CAD9524377.1"/>
    </source>
</evidence>
<sequence>MRPLLYVSHDASGRSAWCWHRPRALYDNETILHSIGDDDPLPLTHAQLVDQFAASRVTRQELDSTRGQLGSPLESGCYVCSTRDADAYSLMRHSAQDRYDLWHCPDCQVDEFVEQKRNAKYPEGTRVVLLGLARHSLNGCDATVLKVPEGDRRFTRRAVSAPTCWYSPGRLRVLVETPEGDRATVVGFRNVALASDKSLNS</sequence>
<gene>
    <name evidence="1" type="ORF">CBRE1094_LOCUS35613</name>
</gene>
<dbReference type="EMBL" id="HBGU01065341">
    <property type="protein sequence ID" value="CAD9524377.1"/>
    <property type="molecule type" value="Transcribed_RNA"/>
</dbReference>
<proteinExistence type="predicted"/>
<dbReference type="AlphaFoldDB" id="A0A7S2IN48"/>
<name>A0A7S2IN48_9EUKA</name>
<accession>A0A7S2IN48</accession>
<protein>
    <submittedName>
        <fullName evidence="1">Uncharacterized protein</fullName>
    </submittedName>
</protein>
<reference evidence="1" key="1">
    <citation type="submission" date="2021-01" db="EMBL/GenBank/DDBJ databases">
        <authorList>
            <person name="Corre E."/>
            <person name="Pelletier E."/>
            <person name="Niang G."/>
            <person name="Scheremetjew M."/>
            <person name="Finn R."/>
            <person name="Kale V."/>
            <person name="Holt S."/>
            <person name="Cochrane G."/>
            <person name="Meng A."/>
            <person name="Brown T."/>
            <person name="Cohen L."/>
        </authorList>
    </citation>
    <scope>NUCLEOTIDE SEQUENCE</scope>
    <source>
        <strain evidence="1">UTEX LB 985</strain>
    </source>
</reference>